<protein>
    <submittedName>
        <fullName evidence="7">Putative calcium channel flower-like isoform X1</fullName>
    </submittedName>
</protein>
<keyword evidence="8" id="KW-1185">Reference proteome</keyword>
<dbReference type="AlphaFoldDB" id="A0A2G8JSY0"/>
<evidence type="ECO:0000256" key="3">
    <source>
        <dbReference type="ARBA" id="ARBA00022692"/>
    </source>
</evidence>
<name>A0A2G8JSY0_STIJA</name>
<evidence type="ECO:0000256" key="5">
    <source>
        <dbReference type="ARBA" id="ARBA00023136"/>
    </source>
</evidence>
<dbReference type="GO" id="GO:0012505">
    <property type="term" value="C:endomembrane system"/>
    <property type="evidence" value="ECO:0007669"/>
    <property type="project" value="UniProtKB-SubCell"/>
</dbReference>
<dbReference type="Proteomes" id="UP000230750">
    <property type="component" value="Unassembled WGS sequence"/>
</dbReference>
<dbReference type="PANTHER" id="PTHR13314:SF2">
    <property type="entry name" value="CALCIUM CHANNEL FLOWER HOMOLOG"/>
    <property type="match status" value="1"/>
</dbReference>
<comment type="caution">
    <text evidence="7">The sequence shown here is derived from an EMBL/GenBank/DDBJ whole genome shotgun (WGS) entry which is preliminary data.</text>
</comment>
<dbReference type="OrthoDB" id="9934994at2759"/>
<dbReference type="GO" id="GO:0016192">
    <property type="term" value="P:vesicle-mediated transport"/>
    <property type="evidence" value="ECO:0007669"/>
    <property type="project" value="TreeGrafter"/>
</dbReference>
<feature type="transmembrane region" description="Helical" evidence="6">
    <location>
        <begin position="35"/>
        <end position="53"/>
    </location>
</feature>
<evidence type="ECO:0000313" key="8">
    <source>
        <dbReference type="Proteomes" id="UP000230750"/>
    </source>
</evidence>
<keyword evidence="5 6" id="KW-0472">Membrane</keyword>
<evidence type="ECO:0000256" key="2">
    <source>
        <dbReference type="ARBA" id="ARBA00010023"/>
    </source>
</evidence>
<evidence type="ECO:0000256" key="1">
    <source>
        <dbReference type="ARBA" id="ARBA00004127"/>
    </source>
</evidence>
<keyword evidence="3 6" id="KW-0812">Transmembrane</keyword>
<organism evidence="7 8">
    <name type="scientific">Stichopus japonicus</name>
    <name type="common">Sea cucumber</name>
    <dbReference type="NCBI Taxonomy" id="307972"/>
    <lineage>
        <taxon>Eukaryota</taxon>
        <taxon>Metazoa</taxon>
        <taxon>Echinodermata</taxon>
        <taxon>Eleutherozoa</taxon>
        <taxon>Echinozoa</taxon>
        <taxon>Holothuroidea</taxon>
        <taxon>Aspidochirotacea</taxon>
        <taxon>Aspidochirotida</taxon>
        <taxon>Stichopodidae</taxon>
        <taxon>Apostichopus</taxon>
    </lineage>
</organism>
<dbReference type="Pfam" id="PF10233">
    <property type="entry name" value="Cg6151-P"/>
    <property type="match status" value="1"/>
</dbReference>
<comment type="similarity">
    <text evidence="2">Belongs to the calcium channel flower family.</text>
</comment>
<sequence length="188" mass="20292">MSTFGYKQENLSGLPEDPNNAPSQQPQQMGFFTKTAIHIIGAVAGAFTMFLGLFSCFSVHGLCILSGIYLMFLGFGLIVMEAPICCKFWEVTDKLGQWSQALSPLIKAALYLLLPVAAFFMCIGVTQIFAILLVMGVGALYGIVFIGKKGDGVKVARQQHMLGNQGVTMAEMESQEKPPAYAPNQSAP</sequence>
<gene>
    <name evidence="7" type="ORF">BSL78_24328</name>
</gene>
<dbReference type="GO" id="GO:0016020">
    <property type="term" value="C:membrane"/>
    <property type="evidence" value="ECO:0007669"/>
    <property type="project" value="InterPro"/>
</dbReference>
<feature type="transmembrane region" description="Helical" evidence="6">
    <location>
        <begin position="101"/>
        <end position="121"/>
    </location>
</feature>
<evidence type="ECO:0000313" key="7">
    <source>
        <dbReference type="EMBL" id="PIK38843.1"/>
    </source>
</evidence>
<dbReference type="InterPro" id="IPR019365">
    <property type="entry name" value="TVP18/Ca-channel_flower"/>
</dbReference>
<proteinExistence type="inferred from homology"/>
<evidence type="ECO:0000256" key="4">
    <source>
        <dbReference type="ARBA" id="ARBA00022989"/>
    </source>
</evidence>
<feature type="transmembrane region" description="Helical" evidence="6">
    <location>
        <begin position="127"/>
        <end position="147"/>
    </location>
</feature>
<feature type="transmembrane region" description="Helical" evidence="6">
    <location>
        <begin position="59"/>
        <end position="80"/>
    </location>
</feature>
<accession>A0A2G8JSY0</accession>
<reference evidence="7 8" key="1">
    <citation type="journal article" date="2017" name="PLoS Biol.">
        <title>The sea cucumber genome provides insights into morphological evolution and visceral regeneration.</title>
        <authorList>
            <person name="Zhang X."/>
            <person name="Sun L."/>
            <person name="Yuan J."/>
            <person name="Sun Y."/>
            <person name="Gao Y."/>
            <person name="Zhang L."/>
            <person name="Li S."/>
            <person name="Dai H."/>
            <person name="Hamel J.F."/>
            <person name="Liu C."/>
            <person name="Yu Y."/>
            <person name="Liu S."/>
            <person name="Lin W."/>
            <person name="Guo K."/>
            <person name="Jin S."/>
            <person name="Xu P."/>
            <person name="Storey K.B."/>
            <person name="Huan P."/>
            <person name="Zhang T."/>
            <person name="Zhou Y."/>
            <person name="Zhang J."/>
            <person name="Lin C."/>
            <person name="Li X."/>
            <person name="Xing L."/>
            <person name="Huo D."/>
            <person name="Sun M."/>
            <person name="Wang L."/>
            <person name="Mercier A."/>
            <person name="Li F."/>
            <person name="Yang H."/>
            <person name="Xiang J."/>
        </authorList>
    </citation>
    <scope>NUCLEOTIDE SEQUENCE [LARGE SCALE GENOMIC DNA]</scope>
    <source>
        <strain evidence="7">Shaxun</strain>
        <tissue evidence="7">Muscle</tissue>
    </source>
</reference>
<dbReference type="PANTHER" id="PTHR13314">
    <property type="entry name" value="CALCIUM CHANNEL FLOWER HOMOLOG"/>
    <property type="match status" value="1"/>
</dbReference>
<comment type="subcellular location">
    <subcellularLocation>
        <location evidence="1">Endomembrane system</location>
        <topology evidence="1">Multi-pass membrane protein</topology>
    </subcellularLocation>
</comment>
<dbReference type="EMBL" id="MRZV01001308">
    <property type="protein sequence ID" value="PIK38843.1"/>
    <property type="molecule type" value="Genomic_DNA"/>
</dbReference>
<evidence type="ECO:0000256" key="6">
    <source>
        <dbReference type="SAM" id="Phobius"/>
    </source>
</evidence>
<dbReference type="SMART" id="SM01077">
    <property type="entry name" value="Cg6151-P"/>
    <property type="match status" value="1"/>
</dbReference>
<keyword evidence="4 6" id="KW-1133">Transmembrane helix</keyword>